<comment type="cofactor">
    <cofactor evidence="1 17">
        <name>Zn(2+)</name>
        <dbReference type="ChEBI" id="CHEBI:29105"/>
    </cofactor>
</comment>
<dbReference type="GO" id="GO:0098552">
    <property type="term" value="C:side of membrane"/>
    <property type="evidence" value="ECO:0007669"/>
    <property type="project" value="UniProtKB-KW"/>
</dbReference>
<dbReference type="PANTHER" id="PTHR18952">
    <property type="entry name" value="CARBONIC ANHYDRASE"/>
    <property type="match status" value="1"/>
</dbReference>
<dbReference type="Pfam" id="PF00194">
    <property type="entry name" value="Carb_anhydrase"/>
    <property type="match status" value="1"/>
</dbReference>
<evidence type="ECO:0000256" key="14">
    <source>
        <dbReference type="ARBA" id="ARBA00023288"/>
    </source>
</evidence>
<organism evidence="19 20">
    <name type="scientific">Cricetulus griseus</name>
    <name type="common">Chinese hamster</name>
    <name type="synonym">Cricetulus barabensis griseus</name>
    <dbReference type="NCBI Taxonomy" id="10029"/>
    <lineage>
        <taxon>Eukaryota</taxon>
        <taxon>Metazoa</taxon>
        <taxon>Chordata</taxon>
        <taxon>Craniata</taxon>
        <taxon>Vertebrata</taxon>
        <taxon>Euteleostomi</taxon>
        <taxon>Mammalia</taxon>
        <taxon>Eutheria</taxon>
        <taxon>Euarchontoglires</taxon>
        <taxon>Glires</taxon>
        <taxon>Rodentia</taxon>
        <taxon>Myomorpha</taxon>
        <taxon>Muroidea</taxon>
        <taxon>Cricetidae</taxon>
        <taxon>Cricetinae</taxon>
        <taxon>Cricetulus</taxon>
    </lineage>
</organism>
<dbReference type="GeneID" id="100760390"/>
<reference evidence="19" key="2">
    <citation type="journal article" date="2020" name="Biotechnol. Bioeng.">
        <title>Chromosome-scale scaffolds for the Chinese hamster reference genome assembly to facilitate the study of the CHO epigenome.</title>
        <authorList>
            <person name="Hilliard W."/>
            <person name="MacDonald M."/>
            <person name="Lee K.H."/>
        </authorList>
    </citation>
    <scope>NUCLEOTIDE SEQUENCE [LARGE SCALE GENOMIC DNA]</scope>
    <source>
        <strain evidence="19">17A/GY</strain>
    </source>
</reference>
<comment type="function">
    <text evidence="15">Catalyzes the reversible hydration of carbon dioxide into bicarbonate and protons and thus is essential to maintaining intracellular and extracellular pH. May stimulate the sodium/bicarbonate transporter activity of SLC4A4 that acts in pH homeostasis. It is essential for acid overload removal from the retina and retina epithelium, and acid release in the choriocapillaris in the choroid.</text>
</comment>
<dbReference type="PANTHER" id="PTHR18952:SF95">
    <property type="entry name" value="CARBONIC ANHYDRASE 4"/>
    <property type="match status" value="1"/>
</dbReference>
<dbReference type="InterPro" id="IPR001148">
    <property type="entry name" value="CA_dom"/>
</dbReference>
<feature type="domain" description="Alpha-carbonic anhydrase" evidence="18">
    <location>
        <begin position="122"/>
        <end position="382"/>
    </location>
</feature>
<dbReference type="Proteomes" id="UP001108280">
    <property type="component" value="Chromosome 7"/>
</dbReference>
<comment type="subcellular location">
    <subcellularLocation>
        <location evidence="2">Cell membrane</location>
        <topology evidence="2">Lipid-anchor</topology>
        <topology evidence="2">GPI-anchor</topology>
    </subcellularLocation>
</comment>
<evidence type="ECO:0000256" key="3">
    <source>
        <dbReference type="ARBA" id="ARBA00010718"/>
    </source>
</evidence>
<evidence type="ECO:0000256" key="11">
    <source>
        <dbReference type="ARBA" id="ARBA00023157"/>
    </source>
</evidence>
<dbReference type="OrthoDB" id="429145at2759"/>
<dbReference type="KEGG" id="cge:100760390"/>
<dbReference type="Gene3D" id="3.10.200.10">
    <property type="entry name" value="Alpha carbonic anhydrase"/>
    <property type="match status" value="1"/>
</dbReference>
<evidence type="ECO:0000256" key="15">
    <source>
        <dbReference type="ARBA" id="ARBA00045603"/>
    </source>
</evidence>
<reference evidence="19" key="1">
    <citation type="journal article" date="2018" name="Biotechnol. Bioeng.">
        <title>A reference genome of the Chinese hamster based on a hybrid assembly strategy.</title>
        <authorList>
            <person name="Rupp O."/>
            <person name="MacDonald M.L."/>
            <person name="Li S."/>
            <person name="Dhiman H."/>
            <person name="Polson S."/>
            <person name="Griep S."/>
            <person name="Heffner K."/>
            <person name="Hernandez I."/>
            <person name="Brinkrolf K."/>
            <person name="Jadhav V."/>
            <person name="Samoudi M."/>
            <person name="Hao H."/>
            <person name="Kingham B."/>
            <person name="Goesmann A."/>
            <person name="Betenbaugh M.J."/>
            <person name="Lewis N.E."/>
            <person name="Borth N."/>
            <person name="Lee K.H."/>
        </authorList>
    </citation>
    <scope>NUCLEOTIDE SEQUENCE [LARGE SCALE GENOMIC DNA]</scope>
    <source>
        <strain evidence="19">17A/GY</strain>
    </source>
</reference>
<keyword evidence="19" id="KW-1185">Reference proteome</keyword>
<dbReference type="GO" id="GO:0008270">
    <property type="term" value="F:zinc ion binding"/>
    <property type="evidence" value="ECO:0007669"/>
    <property type="project" value="UniProtKB-UniRule"/>
</dbReference>
<name>A0A9J7H322_CRIGR</name>
<accession>A0A9J7H322</accession>
<dbReference type="CDD" id="cd03117">
    <property type="entry name" value="alpha_CA_IV_XV_like"/>
    <property type="match status" value="1"/>
</dbReference>
<dbReference type="InterPro" id="IPR018338">
    <property type="entry name" value="Carbonic_anhydrase_a-class_CS"/>
</dbReference>
<dbReference type="SUPFAM" id="SSF51069">
    <property type="entry name" value="Carbonic anhydrase"/>
    <property type="match status" value="1"/>
</dbReference>
<keyword evidence="10" id="KW-0472">Membrane</keyword>
<dbReference type="PROSITE" id="PS00162">
    <property type="entry name" value="ALPHA_CA_1"/>
    <property type="match status" value="1"/>
</dbReference>
<dbReference type="InterPro" id="IPR036398">
    <property type="entry name" value="CA_dom_sf"/>
</dbReference>
<evidence type="ECO:0000256" key="1">
    <source>
        <dbReference type="ARBA" id="ARBA00001947"/>
    </source>
</evidence>
<evidence type="ECO:0000256" key="4">
    <source>
        <dbReference type="ARBA" id="ARBA00011736"/>
    </source>
</evidence>
<dbReference type="GO" id="GO:0004089">
    <property type="term" value="F:carbonate dehydratase activity"/>
    <property type="evidence" value="ECO:0007669"/>
    <property type="project" value="UniProtKB-UniRule"/>
</dbReference>
<dbReference type="SMART" id="SM01057">
    <property type="entry name" value="Carb_anhydrase"/>
    <property type="match status" value="1"/>
</dbReference>
<reference evidence="20" key="3">
    <citation type="submission" date="2025-08" db="UniProtKB">
        <authorList>
            <consortium name="RefSeq"/>
        </authorList>
    </citation>
    <scope>IDENTIFICATION</scope>
    <source>
        <strain evidence="20">17A/GY</strain>
        <tissue evidence="20">Liver</tissue>
    </source>
</reference>
<evidence type="ECO:0000259" key="18">
    <source>
        <dbReference type="PROSITE" id="PS51144"/>
    </source>
</evidence>
<comment type="catalytic activity">
    <reaction evidence="16">
        <text>hydrogencarbonate + H(+) = CO2 + H2O</text>
        <dbReference type="Rhea" id="RHEA:10748"/>
        <dbReference type="ChEBI" id="CHEBI:15377"/>
        <dbReference type="ChEBI" id="CHEBI:15378"/>
        <dbReference type="ChEBI" id="CHEBI:16526"/>
        <dbReference type="ChEBI" id="CHEBI:17544"/>
        <dbReference type="EC" id="4.2.1.1"/>
    </reaction>
    <physiologicalReaction direction="left-to-right" evidence="16">
        <dbReference type="Rhea" id="RHEA:10749"/>
    </physiologicalReaction>
    <physiologicalReaction direction="right-to-left" evidence="16">
        <dbReference type="Rhea" id="RHEA:10750"/>
    </physiologicalReaction>
</comment>
<protein>
    <recommendedName>
        <fullName evidence="17">Carbonic anhydrase</fullName>
        <ecNumber evidence="17">4.2.1.1</ecNumber>
    </recommendedName>
</protein>
<dbReference type="CTD" id="762"/>
<evidence type="ECO:0000256" key="7">
    <source>
        <dbReference type="ARBA" id="ARBA00022723"/>
    </source>
</evidence>
<evidence type="ECO:0000256" key="10">
    <source>
        <dbReference type="ARBA" id="ARBA00023136"/>
    </source>
</evidence>
<dbReference type="InterPro" id="IPR023561">
    <property type="entry name" value="Carbonic_anhydrase_a-class"/>
</dbReference>
<evidence type="ECO:0000256" key="6">
    <source>
        <dbReference type="ARBA" id="ARBA00022622"/>
    </source>
</evidence>
<evidence type="ECO:0000256" key="8">
    <source>
        <dbReference type="ARBA" id="ARBA00022729"/>
    </source>
</evidence>
<comment type="function">
    <text evidence="17">Reversible hydration of carbon dioxide.</text>
</comment>
<dbReference type="InterPro" id="IPR041874">
    <property type="entry name" value="CA4/CA15"/>
</dbReference>
<keyword evidence="6" id="KW-0336">GPI-anchor</keyword>
<evidence type="ECO:0000313" key="20">
    <source>
        <dbReference type="RefSeq" id="XP_035304031.1"/>
    </source>
</evidence>
<dbReference type="RefSeq" id="XP_035310679.1">
    <property type="nucleotide sequence ID" value="XM_035454788.1"/>
</dbReference>
<evidence type="ECO:0000256" key="9">
    <source>
        <dbReference type="ARBA" id="ARBA00022833"/>
    </source>
</evidence>
<comment type="similarity">
    <text evidence="3 17">Belongs to the alpha-carbonic anhydrase family.</text>
</comment>
<evidence type="ECO:0000313" key="19">
    <source>
        <dbReference type="Proteomes" id="UP001108280"/>
    </source>
</evidence>
<comment type="subunit">
    <text evidence="4">Interacts with SLC4A4.</text>
</comment>
<keyword evidence="9 17" id="KW-0862">Zinc</keyword>
<dbReference type="GO" id="GO:0005886">
    <property type="term" value="C:plasma membrane"/>
    <property type="evidence" value="ECO:0007669"/>
    <property type="project" value="UniProtKB-SubCell"/>
</dbReference>
<evidence type="ECO:0000256" key="12">
    <source>
        <dbReference type="ARBA" id="ARBA00023180"/>
    </source>
</evidence>
<keyword evidence="5" id="KW-1003">Cell membrane</keyword>
<sequence length="409" mass="45068">MIATPPVASSVPDPALGSGFVLKHHAAASCSVGAGLRSQLYRRYPRVTLCAPSPAPLASALRCAWFVQGTSAGKLSPPTSQTSLPELGTLPLDWIGGGGQPSRELSAAEDERECSPLPVEPAHWCYEIQAKEPNSHCQGPADWSGDCKKTHQSPINIDTTEAKVNPDLKPFTFIGYDQKKKWVVKNDGHSVKMMLADGSFIAGGDLPTQYQAVQLHLHWSQEFDRGSEHSIDGKHFAMEVHIVHEKGTSSSKGQDSKDKNAVLAFMVEVGDEMNQGFQPLVEALSHISKPDTNTTMKESCLQDMLPKKEKLVHYFRYLGSLTTPNCDETVVWTVFKEPIKLHKDQILKFSTELYYDEGKKLPMKDNVRPLQQLGNRQVFRSHAPGQLLSLPLTTLLVPTLTCLVTSFLQ</sequence>
<dbReference type="AlphaFoldDB" id="A0A9J7H322"/>
<dbReference type="RefSeq" id="XP_035304031.1">
    <property type="nucleotide sequence ID" value="XM_035448140.1"/>
</dbReference>
<dbReference type="PROSITE" id="PS51144">
    <property type="entry name" value="ALPHA_CA_2"/>
    <property type="match status" value="1"/>
</dbReference>
<keyword evidence="8" id="KW-0732">Signal</keyword>
<evidence type="ECO:0000256" key="16">
    <source>
        <dbReference type="ARBA" id="ARBA00049061"/>
    </source>
</evidence>
<evidence type="ECO:0000256" key="5">
    <source>
        <dbReference type="ARBA" id="ARBA00022475"/>
    </source>
</evidence>
<keyword evidence="11" id="KW-1015">Disulfide bond</keyword>
<proteinExistence type="inferred from homology"/>
<gene>
    <name evidence="20" type="primary">Ca4</name>
</gene>
<keyword evidence="7 17" id="KW-0479">Metal-binding</keyword>
<keyword evidence="13 17" id="KW-0456">Lyase</keyword>
<keyword evidence="14" id="KW-0449">Lipoprotein</keyword>
<evidence type="ECO:0000256" key="17">
    <source>
        <dbReference type="RuleBase" id="RU367011"/>
    </source>
</evidence>
<dbReference type="FunFam" id="3.10.200.10:FF:000003">
    <property type="entry name" value="Carbonic anhydrase 12"/>
    <property type="match status" value="1"/>
</dbReference>
<keyword evidence="12" id="KW-0325">Glycoprotein</keyword>
<evidence type="ECO:0000256" key="13">
    <source>
        <dbReference type="ARBA" id="ARBA00023239"/>
    </source>
</evidence>
<evidence type="ECO:0000256" key="2">
    <source>
        <dbReference type="ARBA" id="ARBA00004609"/>
    </source>
</evidence>
<dbReference type="EC" id="4.2.1.1" evidence="17"/>